<dbReference type="RefSeq" id="WP_345247471.1">
    <property type="nucleotide sequence ID" value="NZ_BAABFO010000005.1"/>
</dbReference>
<dbReference type="InterPro" id="IPR013974">
    <property type="entry name" value="SAF"/>
</dbReference>
<dbReference type="PANTHER" id="PTHR36307:SF1">
    <property type="entry name" value="FLAGELLA BASAL BODY P-RING FORMATION PROTEIN FLGA"/>
    <property type="match status" value="1"/>
</dbReference>
<evidence type="ECO:0000256" key="1">
    <source>
        <dbReference type="ARBA" id="ARBA00004418"/>
    </source>
</evidence>
<feature type="chain" id="PRO_5045000782" description="Flagella basal body P-ring formation protein FlgA" evidence="4">
    <location>
        <begin position="30"/>
        <end position="245"/>
    </location>
</feature>
<name>A0ABP8GPC1_9BURK</name>
<dbReference type="Gene3D" id="2.30.30.760">
    <property type="match status" value="1"/>
</dbReference>
<dbReference type="Pfam" id="PF13144">
    <property type="entry name" value="ChapFlgA"/>
    <property type="match status" value="1"/>
</dbReference>
<keyword evidence="7" id="KW-1185">Reference proteome</keyword>
<reference evidence="7" key="1">
    <citation type="journal article" date="2019" name="Int. J. Syst. Evol. Microbiol.">
        <title>The Global Catalogue of Microorganisms (GCM) 10K type strain sequencing project: providing services to taxonomists for standard genome sequencing and annotation.</title>
        <authorList>
            <consortium name="The Broad Institute Genomics Platform"/>
            <consortium name="The Broad Institute Genome Sequencing Center for Infectious Disease"/>
            <person name="Wu L."/>
            <person name="Ma J."/>
        </authorList>
    </citation>
    <scope>NUCLEOTIDE SEQUENCE [LARGE SCALE GENOMIC DNA]</scope>
    <source>
        <strain evidence="7">JCM 17666</strain>
    </source>
</reference>
<organism evidence="6 7">
    <name type="scientific">Pigmentiphaga soli</name>
    <dbReference type="NCBI Taxonomy" id="1007095"/>
    <lineage>
        <taxon>Bacteria</taxon>
        <taxon>Pseudomonadati</taxon>
        <taxon>Pseudomonadota</taxon>
        <taxon>Betaproteobacteria</taxon>
        <taxon>Burkholderiales</taxon>
        <taxon>Alcaligenaceae</taxon>
        <taxon>Pigmentiphaga</taxon>
    </lineage>
</organism>
<dbReference type="NCBIfam" id="TIGR03170">
    <property type="entry name" value="flgA_cterm"/>
    <property type="match status" value="1"/>
</dbReference>
<comment type="similarity">
    <text evidence="4">Belongs to the FlgA family.</text>
</comment>
<evidence type="ECO:0000256" key="3">
    <source>
        <dbReference type="ARBA" id="ARBA00022764"/>
    </source>
</evidence>
<proteinExistence type="inferred from homology"/>
<sequence length="245" mass="24894">MKRLAAAAMPWICALCISAATAAASFAVAAPVAGAASAADAALESARQALAEHAGPAAQAAGARIEVRFPAAARARAGLAPCAPQAFIVPGARPWGRTTVGLRCTDRRWQARIPAQVSAYAKIPVLLRPLAAGTAVQDSDWALAEVDLADWPRGAVADAGQLAGARVSRPLRTGEPVPPDALVAPGRLDAGDSVQVILVGRGFTVKATGKALNAANPGQSARVQLDSGRTVAGTLRNDHEIEVGL</sequence>
<keyword evidence="2 4" id="KW-0732">Signal</keyword>
<accession>A0ABP8GPC1</accession>
<protein>
    <recommendedName>
        <fullName evidence="4">Flagella basal body P-ring formation protein FlgA</fullName>
    </recommendedName>
</protein>
<dbReference type="SMART" id="SM00858">
    <property type="entry name" value="SAF"/>
    <property type="match status" value="1"/>
</dbReference>
<dbReference type="Proteomes" id="UP001501671">
    <property type="component" value="Unassembled WGS sequence"/>
</dbReference>
<evidence type="ECO:0000313" key="6">
    <source>
        <dbReference type="EMBL" id="GAA4327737.1"/>
    </source>
</evidence>
<feature type="domain" description="SAF" evidence="5">
    <location>
        <begin position="121"/>
        <end position="183"/>
    </location>
</feature>
<comment type="caution">
    <text evidence="6">The sequence shown here is derived from an EMBL/GenBank/DDBJ whole genome shotgun (WGS) entry which is preliminary data.</text>
</comment>
<dbReference type="Pfam" id="PF17656">
    <property type="entry name" value="ChapFlgA_N"/>
    <property type="match status" value="1"/>
</dbReference>
<comment type="subcellular location">
    <subcellularLocation>
        <location evidence="1 4">Periplasm</location>
    </subcellularLocation>
</comment>
<dbReference type="CDD" id="cd11614">
    <property type="entry name" value="SAF_CpaB_FlgA_like"/>
    <property type="match status" value="1"/>
</dbReference>
<dbReference type="InterPro" id="IPR017585">
    <property type="entry name" value="SAF_FlgA"/>
</dbReference>
<evidence type="ECO:0000259" key="5">
    <source>
        <dbReference type="SMART" id="SM00858"/>
    </source>
</evidence>
<feature type="signal peptide" evidence="4">
    <location>
        <begin position="1"/>
        <end position="29"/>
    </location>
</feature>
<comment type="function">
    <text evidence="4">Involved in the assembly process of the P-ring formation. It may associate with FlgF on the rod constituting a structure essential for the P-ring assembly or may act as a modulator protein for the P-ring assembly.</text>
</comment>
<dbReference type="InterPro" id="IPR041231">
    <property type="entry name" value="FlgA_N"/>
</dbReference>
<dbReference type="EMBL" id="BAABFO010000005">
    <property type="protein sequence ID" value="GAA4327737.1"/>
    <property type="molecule type" value="Genomic_DNA"/>
</dbReference>
<evidence type="ECO:0000313" key="7">
    <source>
        <dbReference type="Proteomes" id="UP001501671"/>
    </source>
</evidence>
<gene>
    <name evidence="6" type="ORF">GCM10023144_12670</name>
</gene>
<dbReference type="InterPro" id="IPR039246">
    <property type="entry name" value="Flagellar_FlgA"/>
</dbReference>
<evidence type="ECO:0000256" key="2">
    <source>
        <dbReference type="ARBA" id="ARBA00022729"/>
    </source>
</evidence>
<dbReference type="PANTHER" id="PTHR36307">
    <property type="entry name" value="FLAGELLA BASAL BODY P-RING FORMATION PROTEIN FLGA"/>
    <property type="match status" value="1"/>
</dbReference>
<keyword evidence="3 4" id="KW-0574">Periplasm</keyword>
<evidence type="ECO:0000256" key="4">
    <source>
        <dbReference type="RuleBase" id="RU362063"/>
    </source>
</evidence>
<keyword evidence="4" id="KW-1005">Bacterial flagellum biogenesis</keyword>